<organism evidence="8 9">
    <name type="scientific">Mobilicoccus caccae</name>
    <dbReference type="NCBI Taxonomy" id="1859295"/>
    <lineage>
        <taxon>Bacteria</taxon>
        <taxon>Bacillati</taxon>
        <taxon>Actinomycetota</taxon>
        <taxon>Actinomycetes</taxon>
        <taxon>Micrococcales</taxon>
        <taxon>Dermatophilaceae</taxon>
        <taxon>Mobilicoccus</taxon>
    </lineage>
</organism>
<evidence type="ECO:0000313" key="9">
    <source>
        <dbReference type="Proteomes" id="UP001157126"/>
    </source>
</evidence>
<name>A0ABQ6ISZ4_9MICO</name>
<reference evidence="9" key="1">
    <citation type="journal article" date="2019" name="Int. J. Syst. Evol. Microbiol.">
        <title>The Global Catalogue of Microorganisms (GCM) 10K type strain sequencing project: providing services to taxonomists for standard genome sequencing and annotation.</title>
        <authorList>
            <consortium name="The Broad Institute Genomics Platform"/>
            <consortium name="The Broad Institute Genome Sequencing Center for Infectious Disease"/>
            <person name="Wu L."/>
            <person name="Ma J."/>
        </authorList>
    </citation>
    <scope>NUCLEOTIDE SEQUENCE [LARGE SCALE GENOMIC DNA]</scope>
    <source>
        <strain evidence="9">NBRC 113072</strain>
    </source>
</reference>
<evidence type="ECO:0000256" key="6">
    <source>
        <dbReference type="SAM" id="MobiDB-lite"/>
    </source>
</evidence>
<sequence length="264" mass="28744">MRSLGLLGALGLFVVATTVISQIGSILGNRVPWFSATSAVFLFVGSFVLSAIFFVVISRLGTAKPPQIRELVPGALLAALAWQGLQSGGNAFVTTVVARASVTNGVFAVVLGLLAWLYLAAIALVFCLETNIVYARRLYPRSLLTPMTDRVDLTEADRLAYARLARAQSLKGFQNVEVTFDHDGQYATEHRRRRATEPQESADTRILRLREGLRRALPESVTSRFDPVAHIADKPVTTTVGHETEADETPDTTPEHTASEPQAR</sequence>
<evidence type="ECO:0000313" key="8">
    <source>
        <dbReference type="EMBL" id="GMA39847.1"/>
    </source>
</evidence>
<evidence type="ECO:0000256" key="3">
    <source>
        <dbReference type="ARBA" id="ARBA00022692"/>
    </source>
</evidence>
<protein>
    <recommendedName>
        <fullName evidence="10">YihY family inner membrane protein</fullName>
    </recommendedName>
</protein>
<feature type="transmembrane region" description="Helical" evidence="7">
    <location>
        <begin position="105"/>
        <end position="128"/>
    </location>
</feature>
<evidence type="ECO:0000256" key="5">
    <source>
        <dbReference type="ARBA" id="ARBA00023136"/>
    </source>
</evidence>
<evidence type="ECO:0008006" key="10">
    <source>
        <dbReference type="Google" id="ProtNLM"/>
    </source>
</evidence>
<keyword evidence="4 7" id="KW-1133">Transmembrane helix</keyword>
<keyword evidence="3 7" id="KW-0812">Transmembrane</keyword>
<dbReference type="PANTHER" id="PTHR30213:SF1">
    <property type="entry name" value="INNER MEMBRANE PROTEIN YHJD"/>
    <property type="match status" value="1"/>
</dbReference>
<dbReference type="PANTHER" id="PTHR30213">
    <property type="entry name" value="INNER MEMBRANE PROTEIN YHJD"/>
    <property type="match status" value="1"/>
</dbReference>
<dbReference type="RefSeq" id="WP_284303654.1">
    <property type="nucleotide sequence ID" value="NZ_BSUO01000001.1"/>
</dbReference>
<feature type="compositionally biased region" description="Basic and acidic residues" evidence="6">
    <location>
        <begin position="253"/>
        <end position="264"/>
    </location>
</feature>
<proteinExistence type="predicted"/>
<keyword evidence="2" id="KW-1003">Cell membrane</keyword>
<keyword evidence="5 7" id="KW-0472">Membrane</keyword>
<gene>
    <name evidence="8" type="ORF">GCM10025883_18920</name>
</gene>
<evidence type="ECO:0000256" key="4">
    <source>
        <dbReference type="ARBA" id="ARBA00022989"/>
    </source>
</evidence>
<comment type="subcellular location">
    <subcellularLocation>
        <location evidence="1">Cell membrane</location>
        <topology evidence="1">Multi-pass membrane protein</topology>
    </subcellularLocation>
</comment>
<evidence type="ECO:0000256" key="1">
    <source>
        <dbReference type="ARBA" id="ARBA00004651"/>
    </source>
</evidence>
<dbReference type="InterPro" id="IPR017039">
    <property type="entry name" value="Virul_fac_BrkB"/>
</dbReference>
<dbReference type="Pfam" id="PF03631">
    <property type="entry name" value="Virul_fac_BrkB"/>
    <property type="match status" value="1"/>
</dbReference>
<dbReference type="Proteomes" id="UP001157126">
    <property type="component" value="Unassembled WGS sequence"/>
</dbReference>
<dbReference type="EMBL" id="BSUO01000001">
    <property type="protein sequence ID" value="GMA39847.1"/>
    <property type="molecule type" value="Genomic_DNA"/>
</dbReference>
<evidence type="ECO:0000256" key="7">
    <source>
        <dbReference type="SAM" id="Phobius"/>
    </source>
</evidence>
<keyword evidence="9" id="KW-1185">Reference proteome</keyword>
<accession>A0ABQ6ISZ4</accession>
<feature type="transmembrane region" description="Helical" evidence="7">
    <location>
        <begin position="68"/>
        <end position="85"/>
    </location>
</feature>
<feature type="region of interest" description="Disordered" evidence="6">
    <location>
        <begin position="228"/>
        <end position="264"/>
    </location>
</feature>
<evidence type="ECO:0000256" key="2">
    <source>
        <dbReference type="ARBA" id="ARBA00022475"/>
    </source>
</evidence>
<feature type="transmembrane region" description="Helical" evidence="7">
    <location>
        <begin position="31"/>
        <end position="56"/>
    </location>
</feature>
<comment type="caution">
    <text evidence="8">The sequence shown here is derived from an EMBL/GenBank/DDBJ whole genome shotgun (WGS) entry which is preliminary data.</text>
</comment>